<dbReference type="PANTHER" id="PTHR21141">
    <property type="entry name" value="60S ACIDIC RIBOSOMAL PROTEIN FAMILY MEMBER"/>
    <property type="match status" value="1"/>
</dbReference>
<dbReference type="CDD" id="cd05833">
    <property type="entry name" value="Ribosomal_P2"/>
    <property type="match status" value="1"/>
</dbReference>
<dbReference type="PANTHER" id="PTHR21141:SF5">
    <property type="entry name" value="LARGE RIBOSOMAL SUBUNIT PROTEIN P2"/>
    <property type="match status" value="1"/>
</dbReference>
<evidence type="ECO:0000256" key="2">
    <source>
        <dbReference type="ARBA" id="ARBA00022980"/>
    </source>
</evidence>
<dbReference type="EMBL" id="MBFT01001238">
    <property type="protein sequence ID" value="PVU84766.1"/>
    <property type="molecule type" value="Genomic_DNA"/>
</dbReference>
<dbReference type="STRING" id="61424.A0A2T9XXE7"/>
<dbReference type="OrthoDB" id="1227494at2759"/>
<evidence type="ECO:0000256" key="3">
    <source>
        <dbReference type="ARBA" id="ARBA00023274"/>
    </source>
</evidence>
<comment type="similarity">
    <text evidence="1">Belongs to the eukaryotic ribosomal protein P1/P2 family.</text>
</comment>
<keyword evidence="5" id="KW-1185">Reference proteome</keyword>
<sequence length="69" mass="7444">MRYLAAYLLLKLSGHEHVSASDITNVVSSVGIDVDSKRVESLLAELEGKDINELIAEGASKLASPEVYK</sequence>
<accession>A0A2T9XXE7</accession>
<dbReference type="FunFam" id="1.10.10.1410:FF:000002">
    <property type="entry name" value="60S acidic ribosomal protein P2"/>
    <property type="match status" value="1"/>
</dbReference>
<keyword evidence="2" id="KW-0689">Ribosomal protein</keyword>
<keyword evidence="3" id="KW-0687">Ribonucleoprotein</keyword>
<proteinExistence type="inferred from homology"/>
<dbReference type="Gene3D" id="1.10.10.1410">
    <property type="match status" value="1"/>
</dbReference>
<name>A0A2T9XXE7_9FUNG</name>
<evidence type="ECO:0000256" key="1">
    <source>
        <dbReference type="ARBA" id="ARBA00005436"/>
    </source>
</evidence>
<evidence type="ECO:0000313" key="4">
    <source>
        <dbReference type="EMBL" id="PVU84766.1"/>
    </source>
</evidence>
<dbReference type="Proteomes" id="UP000245699">
    <property type="component" value="Unassembled WGS sequence"/>
</dbReference>
<comment type="caution">
    <text evidence="4">The sequence shown here is derived from an EMBL/GenBank/DDBJ whole genome shotgun (WGS) entry which is preliminary data.</text>
</comment>
<dbReference type="InterPro" id="IPR044076">
    <property type="entry name" value="Ribosomal_P2"/>
</dbReference>
<gene>
    <name evidence="4" type="ORF">BB559_007424</name>
</gene>
<dbReference type="GO" id="GO:0003735">
    <property type="term" value="F:structural constituent of ribosome"/>
    <property type="evidence" value="ECO:0007669"/>
    <property type="project" value="InterPro"/>
</dbReference>
<dbReference type="AlphaFoldDB" id="A0A2T9XXE7"/>
<evidence type="ECO:0000313" key="5">
    <source>
        <dbReference type="Proteomes" id="UP000245699"/>
    </source>
</evidence>
<dbReference type="InterPro" id="IPR038716">
    <property type="entry name" value="P1/P2_N_sf"/>
</dbReference>
<evidence type="ECO:0008006" key="6">
    <source>
        <dbReference type="Google" id="ProtNLM"/>
    </source>
</evidence>
<reference evidence="4 5" key="1">
    <citation type="journal article" date="2018" name="MBio">
        <title>Comparative Genomics Reveals the Core Gene Toolbox for the Fungus-Insect Symbiosis.</title>
        <authorList>
            <person name="Wang Y."/>
            <person name="Stata M."/>
            <person name="Wang W."/>
            <person name="Stajich J.E."/>
            <person name="White M.M."/>
            <person name="Moncalvo J.M."/>
        </authorList>
    </citation>
    <scope>NUCLEOTIDE SEQUENCE [LARGE SCALE GENOMIC DNA]</scope>
    <source>
        <strain evidence="4 5">AUS-77-4</strain>
    </source>
</reference>
<dbReference type="Pfam" id="PF00428">
    <property type="entry name" value="Ribosomal_60s"/>
    <property type="match status" value="1"/>
</dbReference>
<dbReference type="GO" id="GO:0022625">
    <property type="term" value="C:cytosolic large ribosomal subunit"/>
    <property type="evidence" value="ECO:0007669"/>
    <property type="project" value="InterPro"/>
</dbReference>
<organism evidence="4 5">
    <name type="scientific">Furculomyces boomerangus</name>
    <dbReference type="NCBI Taxonomy" id="61424"/>
    <lineage>
        <taxon>Eukaryota</taxon>
        <taxon>Fungi</taxon>
        <taxon>Fungi incertae sedis</taxon>
        <taxon>Zoopagomycota</taxon>
        <taxon>Kickxellomycotina</taxon>
        <taxon>Harpellomycetes</taxon>
        <taxon>Harpellales</taxon>
        <taxon>Harpellaceae</taxon>
        <taxon>Furculomyces</taxon>
    </lineage>
</organism>
<protein>
    <recommendedName>
        <fullName evidence="6">60S acidic ribosomal protein P2</fullName>
    </recommendedName>
</protein>
<dbReference type="GO" id="GO:0002182">
    <property type="term" value="P:cytoplasmic translational elongation"/>
    <property type="evidence" value="ECO:0007669"/>
    <property type="project" value="InterPro"/>
</dbReference>